<feature type="compositionally biased region" description="Basic and acidic residues" evidence="1">
    <location>
        <begin position="40"/>
        <end position="56"/>
    </location>
</feature>
<dbReference type="EMBL" id="CP002696">
    <property type="protein sequence ID" value="AEE17586.1"/>
    <property type="molecule type" value="Genomic_DNA"/>
</dbReference>
<organism evidence="2 3">
    <name type="scientific">Treponema brennaborense (strain DSM 12168 / CIP 105900 / DD5/3)</name>
    <dbReference type="NCBI Taxonomy" id="906968"/>
    <lineage>
        <taxon>Bacteria</taxon>
        <taxon>Pseudomonadati</taxon>
        <taxon>Spirochaetota</taxon>
        <taxon>Spirochaetia</taxon>
        <taxon>Spirochaetales</taxon>
        <taxon>Treponemataceae</taxon>
        <taxon>Treponema</taxon>
    </lineage>
</organism>
<name>F4LKN0_TREBD</name>
<dbReference type="HOGENOM" id="CLU_2511702_0_0_12"/>
<dbReference type="Proteomes" id="UP000006546">
    <property type="component" value="Chromosome"/>
</dbReference>
<evidence type="ECO:0000313" key="2">
    <source>
        <dbReference type="EMBL" id="AEE17586.1"/>
    </source>
</evidence>
<gene>
    <name evidence="2" type="ordered locus">Trebr_2172</name>
</gene>
<protein>
    <submittedName>
        <fullName evidence="2">Uncharacterized protein</fullName>
    </submittedName>
</protein>
<evidence type="ECO:0000313" key="3">
    <source>
        <dbReference type="Proteomes" id="UP000006546"/>
    </source>
</evidence>
<reference evidence="3" key="1">
    <citation type="submission" date="2011-04" db="EMBL/GenBank/DDBJ databases">
        <title>The complete genome of Treponema brennaborense DSM 12168.</title>
        <authorList>
            <person name="Lucas S."/>
            <person name="Han J."/>
            <person name="Lapidus A."/>
            <person name="Bruce D."/>
            <person name="Goodwin L."/>
            <person name="Pitluck S."/>
            <person name="Peters L."/>
            <person name="Kyrpides N."/>
            <person name="Mavromatis K."/>
            <person name="Ivanova N."/>
            <person name="Mikhailova N."/>
            <person name="Pagani I."/>
            <person name="Teshima H."/>
            <person name="Detter J.C."/>
            <person name="Tapia R."/>
            <person name="Han C."/>
            <person name="Land M."/>
            <person name="Hauser L."/>
            <person name="Markowitz V."/>
            <person name="Cheng J.-F."/>
            <person name="Hugenholtz P."/>
            <person name="Woyke T."/>
            <person name="Wu D."/>
            <person name="Gronow S."/>
            <person name="Wellnitz S."/>
            <person name="Brambilla E."/>
            <person name="Klenk H.-P."/>
            <person name="Eisen J.A."/>
        </authorList>
    </citation>
    <scope>NUCLEOTIDE SEQUENCE [LARGE SCALE GENOMIC DNA]</scope>
    <source>
        <strain evidence="3">DSM 12168 / CIP 105900 / DD5/3</strain>
    </source>
</reference>
<dbReference type="KEGG" id="tbe:Trebr_2172"/>
<dbReference type="AlphaFoldDB" id="F4LKN0"/>
<keyword evidence="3" id="KW-1185">Reference proteome</keyword>
<accession>F4LKN0</accession>
<sequence length="85" mass="9398">MGKGVGCGAVAERRLKGGLFAGEAGRLYRRRGGWSENGEPVERSPGKKGAEKGNTDFDRFGPLYPFYESLTAAVRRVTIRRFEVF</sequence>
<evidence type="ECO:0000256" key="1">
    <source>
        <dbReference type="SAM" id="MobiDB-lite"/>
    </source>
</evidence>
<proteinExistence type="predicted"/>
<feature type="region of interest" description="Disordered" evidence="1">
    <location>
        <begin position="31"/>
        <end position="56"/>
    </location>
</feature>